<sequence length="284" mass="29265">MTGLVWLALDGVGHPADAPPESVWEAELPALRPLVDGGEALDATLGVPGLPQSGTGQTCWLTGRDAVRVMGEHFGPHPGPTLRRLLAQEGLPARLTRAGGRAALANHYPPAYHAAQARRPRPGCFPYAFQAAGLPLDPPAVPPVSPTLGLGYAAPWPEQTPLADLSRLGERLAHAARTHDLIAADLWLSDLLGHRGRVPVPADALAAGRAYLRRVDALLTGLLEGGAPVIVSSDHGNLENLAVKGHTLARVPFAGAGLSLPPAGDIVAGGQIIAGFLGLPAAAN</sequence>
<keyword evidence="2" id="KW-1185">Reference proteome</keyword>
<evidence type="ECO:0000313" key="2">
    <source>
        <dbReference type="Proteomes" id="UP000484842"/>
    </source>
</evidence>
<dbReference type="SUPFAM" id="SSF53649">
    <property type="entry name" value="Alkaline phosphatase-like"/>
    <property type="match status" value="1"/>
</dbReference>
<dbReference type="RefSeq" id="WP_152871407.1">
    <property type="nucleotide sequence ID" value="NZ_WBSL01000004.1"/>
</dbReference>
<name>A0A7X1NWG5_9DEIO</name>
<protein>
    <submittedName>
        <fullName evidence="1">Metalloenzyme domain protein</fullName>
    </submittedName>
</protein>
<dbReference type="InterPro" id="IPR017850">
    <property type="entry name" value="Alkaline_phosphatase_core_sf"/>
</dbReference>
<comment type="caution">
    <text evidence="1">The sequence shown here is derived from an EMBL/GenBank/DDBJ whole genome shotgun (WGS) entry which is preliminary data.</text>
</comment>
<accession>A0A7X1NWG5</accession>
<dbReference type="Gene3D" id="3.40.720.10">
    <property type="entry name" value="Alkaline Phosphatase, subunit A"/>
    <property type="match status" value="1"/>
</dbReference>
<dbReference type="AlphaFoldDB" id="A0A7X1NWG5"/>
<dbReference type="EMBL" id="WBSL01000004">
    <property type="protein sequence ID" value="MPY67080.1"/>
    <property type="molecule type" value="Genomic_DNA"/>
</dbReference>
<reference evidence="1 2" key="1">
    <citation type="submission" date="2019-10" db="EMBL/GenBank/DDBJ databases">
        <title>Deinococcus sp. isolated from soil.</title>
        <authorList>
            <person name="Li Y."/>
            <person name="Wang J."/>
        </authorList>
    </citation>
    <scope>NUCLEOTIDE SEQUENCE [LARGE SCALE GENOMIC DNA]</scope>
    <source>
        <strain evidence="1 2">SDU3-2</strain>
    </source>
</reference>
<organism evidence="1 2">
    <name type="scientific">Deinococcus terrestris</name>
    <dbReference type="NCBI Taxonomy" id="2651870"/>
    <lineage>
        <taxon>Bacteria</taxon>
        <taxon>Thermotogati</taxon>
        <taxon>Deinococcota</taxon>
        <taxon>Deinococci</taxon>
        <taxon>Deinococcales</taxon>
        <taxon>Deinococcaceae</taxon>
        <taxon>Deinococcus</taxon>
    </lineage>
</organism>
<gene>
    <name evidence="1" type="ORF">F8S09_10315</name>
</gene>
<proteinExistence type="predicted"/>
<dbReference type="Proteomes" id="UP000484842">
    <property type="component" value="Unassembled WGS sequence"/>
</dbReference>
<evidence type="ECO:0000313" key="1">
    <source>
        <dbReference type="EMBL" id="MPY67080.1"/>
    </source>
</evidence>